<evidence type="ECO:0000313" key="7">
    <source>
        <dbReference type="EMBL" id="KOM37703.1"/>
    </source>
</evidence>
<comment type="similarity">
    <text evidence="1">Belongs to the eukaryotic ribosomal protein eS6 family.</text>
</comment>
<dbReference type="STRING" id="3914.A0A0L9U4F1"/>
<dbReference type="PANTHER" id="PTHR11502">
    <property type="entry name" value="40S RIBOSOMAL PROTEIN S6"/>
    <property type="match status" value="1"/>
</dbReference>
<evidence type="ECO:0000256" key="4">
    <source>
        <dbReference type="SAM" id="Coils"/>
    </source>
</evidence>
<feature type="domain" description="Aminotransferase-like plant mobile" evidence="6">
    <location>
        <begin position="92"/>
        <end position="239"/>
    </location>
</feature>
<feature type="compositionally biased region" description="Basic and acidic residues" evidence="5">
    <location>
        <begin position="33"/>
        <end position="46"/>
    </location>
</feature>
<dbReference type="Proteomes" id="UP000053144">
    <property type="component" value="Chromosome 3"/>
</dbReference>
<reference evidence="8" key="1">
    <citation type="journal article" date="2015" name="Proc. Natl. Acad. Sci. U.S.A.">
        <title>Genome sequencing of adzuki bean (Vigna angularis) provides insight into high starch and low fat accumulation and domestication.</title>
        <authorList>
            <person name="Yang K."/>
            <person name="Tian Z."/>
            <person name="Chen C."/>
            <person name="Luo L."/>
            <person name="Zhao B."/>
            <person name="Wang Z."/>
            <person name="Yu L."/>
            <person name="Li Y."/>
            <person name="Sun Y."/>
            <person name="Li W."/>
            <person name="Chen Y."/>
            <person name="Li Y."/>
            <person name="Zhang Y."/>
            <person name="Ai D."/>
            <person name="Zhao J."/>
            <person name="Shang C."/>
            <person name="Ma Y."/>
            <person name="Wu B."/>
            <person name="Wang M."/>
            <person name="Gao L."/>
            <person name="Sun D."/>
            <person name="Zhang P."/>
            <person name="Guo F."/>
            <person name="Wang W."/>
            <person name="Li Y."/>
            <person name="Wang J."/>
            <person name="Varshney R.K."/>
            <person name="Wang J."/>
            <person name="Ling H.Q."/>
            <person name="Wan P."/>
        </authorList>
    </citation>
    <scope>NUCLEOTIDE SEQUENCE</scope>
    <source>
        <strain evidence="8">cv. Jingnong 6</strain>
    </source>
</reference>
<gene>
    <name evidence="7" type="ORF">LR48_Vigan03g108500</name>
</gene>
<dbReference type="GO" id="GO:0005840">
    <property type="term" value="C:ribosome"/>
    <property type="evidence" value="ECO:0007669"/>
    <property type="project" value="UniProtKB-KW"/>
</dbReference>
<dbReference type="HAMAP" id="MF_00512">
    <property type="entry name" value="Ribosomal_eS6"/>
    <property type="match status" value="1"/>
</dbReference>
<dbReference type="GO" id="GO:0006412">
    <property type="term" value="P:translation"/>
    <property type="evidence" value="ECO:0007669"/>
    <property type="project" value="InterPro"/>
</dbReference>
<dbReference type="Gene3D" id="1.20.5.2650">
    <property type="match status" value="1"/>
</dbReference>
<organism evidence="7 8">
    <name type="scientific">Phaseolus angularis</name>
    <name type="common">Azuki bean</name>
    <name type="synonym">Vigna angularis</name>
    <dbReference type="NCBI Taxonomy" id="3914"/>
    <lineage>
        <taxon>Eukaryota</taxon>
        <taxon>Viridiplantae</taxon>
        <taxon>Streptophyta</taxon>
        <taxon>Embryophyta</taxon>
        <taxon>Tracheophyta</taxon>
        <taxon>Spermatophyta</taxon>
        <taxon>Magnoliopsida</taxon>
        <taxon>eudicotyledons</taxon>
        <taxon>Gunneridae</taxon>
        <taxon>Pentapetalae</taxon>
        <taxon>rosids</taxon>
        <taxon>fabids</taxon>
        <taxon>Fabales</taxon>
        <taxon>Fabaceae</taxon>
        <taxon>Papilionoideae</taxon>
        <taxon>50 kb inversion clade</taxon>
        <taxon>NPAAA clade</taxon>
        <taxon>indigoferoid/millettioid clade</taxon>
        <taxon>Phaseoleae</taxon>
        <taxon>Vigna</taxon>
    </lineage>
</organism>
<proteinExistence type="inferred from homology"/>
<dbReference type="InterPro" id="IPR019557">
    <property type="entry name" value="AminoTfrase-like_pln_mobile"/>
</dbReference>
<sequence length="527" mass="60362">MARTRGGSFSHRGESSSQGERRRPTASARRRRGAVESDIHVEDQGDVRFHEDAVEDHEDVAKGGFPGGPLNASVLTHYIHHVAYAIWQGRSWIYEHFPTLGRRRMVSSYMEDRPRAAKWESPRQGSTLLEVRVHLDALTYDSVIWYPYESHRESRPFYGICMFSGWIRIGETLCRHLPERVLRQFGFQQSIPRNPPVVADADILATDDVWLHYRDHVVRGVSVSRFPSDCVDGYLHWFRIISHPYIIPAADDDRPSLAPRLRRDISDEVPQRRRSASQSGLLFNIANPTTGCQKKLEIDDDQKLRAFWDKRISQEVNGDALGEEFKGYVFKITGGCDKQGFPMKQGVLTPGRVRLLLHRGTPCFRGYGRRNGERRRKSVRGCIVSPDLSVLNLVIVKKGENDLPGLTDVEKPRMRGPKRASKIRKLFNLSKEDDVRKYVNTYRRTFTTKAGKKVSKAPKIQRLVTPLTLQRKRARIADKKKRIAKAKSEAAEYQKLLASRLKEQRERRSESLAKRRSKISSATKAAV</sequence>
<dbReference type="InterPro" id="IPR020924">
    <property type="entry name" value="Ribosomal_eS6_arc"/>
</dbReference>
<dbReference type="InterPro" id="IPR018282">
    <property type="entry name" value="Ribosomal_eS6_CS"/>
</dbReference>
<keyword evidence="3" id="KW-0687">Ribonucleoprotein</keyword>
<feature type="compositionally biased region" description="Basic and acidic residues" evidence="5">
    <location>
        <begin position="11"/>
        <end position="23"/>
    </location>
</feature>
<dbReference type="AlphaFoldDB" id="A0A0L9U4F1"/>
<feature type="region of interest" description="Disordered" evidence="5">
    <location>
        <begin position="499"/>
        <end position="527"/>
    </location>
</feature>
<feature type="coiled-coil region" evidence="4">
    <location>
        <begin position="469"/>
        <end position="496"/>
    </location>
</feature>
<dbReference type="EMBL" id="CM003373">
    <property type="protein sequence ID" value="KOM37703.1"/>
    <property type="molecule type" value="Genomic_DNA"/>
</dbReference>
<accession>A0A0L9U4F1</accession>
<dbReference type="Gramene" id="KOM37703">
    <property type="protein sequence ID" value="KOM37703"/>
    <property type="gene ID" value="LR48_Vigan03g108500"/>
</dbReference>
<feature type="compositionally biased region" description="Basic and acidic residues" evidence="5">
    <location>
        <begin position="500"/>
        <end position="513"/>
    </location>
</feature>
<dbReference type="GO" id="GO:1990904">
    <property type="term" value="C:ribonucleoprotein complex"/>
    <property type="evidence" value="ECO:0007669"/>
    <property type="project" value="UniProtKB-KW"/>
</dbReference>
<protein>
    <recommendedName>
        <fullName evidence="6">Aminotransferase-like plant mobile domain-containing protein</fullName>
    </recommendedName>
</protein>
<evidence type="ECO:0000313" key="8">
    <source>
        <dbReference type="Proteomes" id="UP000053144"/>
    </source>
</evidence>
<feature type="region of interest" description="Disordered" evidence="5">
    <location>
        <begin position="1"/>
        <end position="46"/>
    </location>
</feature>
<evidence type="ECO:0000256" key="3">
    <source>
        <dbReference type="ARBA" id="ARBA00023274"/>
    </source>
</evidence>
<dbReference type="InterPro" id="IPR001377">
    <property type="entry name" value="Ribosomal_eS6"/>
</dbReference>
<dbReference type="GO" id="GO:0003735">
    <property type="term" value="F:structural constituent of ribosome"/>
    <property type="evidence" value="ECO:0007669"/>
    <property type="project" value="InterPro"/>
</dbReference>
<dbReference type="Pfam" id="PF10536">
    <property type="entry name" value="PMD"/>
    <property type="match status" value="1"/>
</dbReference>
<evidence type="ECO:0000256" key="5">
    <source>
        <dbReference type="SAM" id="MobiDB-lite"/>
    </source>
</evidence>
<evidence type="ECO:0000259" key="6">
    <source>
        <dbReference type="Pfam" id="PF10536"/>
    </source>
</evidence>
<dbReference type="Pfam" id="PF01092">
    <property type="entry name" value="Ribosomal_S6e"/>
    <property type="match status" value="1"/>
</dbReference>
<keyword evidence="4" id="KW-0175">Coiled coil</keyword>
<dbReference type="SMART" id="SM01405">
    <property type="entry name" value="Ribosomal_S6e"/>
    <property type="match status" value="1"/>
</dbReference>
<evidence type="ECO:0000256" key="1">
    <source>
        <dbReference type="ARBA" id="ARBA00009312"/>
    </source>
</evidence>
<evidence type="ECO:0000256" key="2">
    <source>
        <dbReference type="ARBA" id="ARBA00022980"/>
    </source>
</evidence>
<name>A0A0L9U4F1_PHAAN</name>
<dbReference type="PROSITE" id="PS00578">
    <property type="entry name" value="RIBOSOMAL_S6E"/>
    <property type="match status" value="1"/>
</dbReference>
<keyword evidence="2" id="KW-0689">Ribosomal protein</keyword>